<sequence length="100" mass="10543">MQSTANKMVSAVCLCLAIILLTAMPVSAQAPTIESASEISSASNSPFADVLLDTVEPEQYGKLEITFNLDAVYDNTFDPDALSKFADAASIAGYALDFSN</sequence>
<evidence type="ECO:0000313" key="3">
    <source>
        <dbReference type="Proteomes" id="UP000198855"/>
    </source>
</evidence>
<dbReference type="RefSeq" id="WP_091188345.1">
    <property type="nucleotide sequence ID" value="NZ_FOMT01000004.1"/>
</dbReference>
<reference evidence="3" key="1">
    <citation type="submission" date="2016-10" db="EMBL/GenBank/DDBJ databases">
        <authorList>
            <person name="Varghese N."/>
            <person name="Submissions S."/>
        </authorList>
    </citation>
    <scope>NUCLEOTIDE SEQUENCE [LARGE SCALE GENOMIC DNA]</scope>
    <source>
        <strain evidence="3">CGMCC 1.10784</strain>
    </source>
</reference>
<evidence type="ECO:0000313" key="2">
    <source>
        <dbReference type="EMBL" id="SFE81527.1"/>
    </source>
</evidence>
<organism evidence="2 3">
    <name type="scientific">Paenibacillus catalpae</name>
    <dbReference type="NCBI Taxonomy" id="1045775"/>
    <lineage>
        <taxon>Bacteria</taxon>
        <taxon>Bacillati</taxon>
        <taxon>Bacillota</taxon>
        <taxon>Bacilli</taxon>
        <taxon>Bacillales</taxon>
        <taxon>Paenibacillaceae</taxon>
        <taxon>Paenibacillus</taxon>
    </lineage>
</organism>
<accession>A0A1I2DM32</accession>
<feature type="signal peptide" evidence="1">
    <location>
        <begin position="1"/>
        <end position="28"/>
    </location>
</feature>
<evidence type="ECO:0000256" key="1">
    <source>
        <dbReference type="SAM" id="SignalP"/>
    </source>
</evidence>
<dbReference type="EMBL" id="FOMT01000004">
    <property type="protein sequence ID" value="SFE81527.1"/>
    <property type="molecule type" value="Genomic_DNA"/>
</dbReference>
<gene>
    <name evidence="2" type="ORF">SAMN05216378_4168</name>
</gene>
<dbReference type="STRING" id="1045775.SAMN05216378_4168"/>
<dbReference type="AlphaFoldDB" id="A0A1I2DM32"/>
<feature type="chain" id="PRO_5011498406" evidence="1">
    <location>
        <begin position="29"/>
        <end position="100"/>
    </location>
</feature>
<keyword evidence="1" id="KW-0732">Signal</keyword>
<protein>
    <submittedName>
        <fullName evidence="2">Uncharacterized protein</fullName>
    </submittedName>
</protein>
<name>A0A1I2DM32_9BACL</name>
<dbReference type="OrthoDB" id="9792152at2"/>
<dbReference type="Proteomes" id="UP000198855">
    <property type="component" value="Unassembled WGS sequence"/>
</dbReference>
<keyword evidence="3" id="KW-1185">Reference proteome</keyword>
<proteinExistence type="predicted"/>